<dbReference type="PANTHER" id="PTHR12169:SF29">
    <property type="entry name" value="AFG1-LIKE ATPASE FAMILY PROTEIN"/>
    <property type="match status" value="1"/>
</dbReference>
<dbReference type="Pfam" id="PF03969">
    <property type="entry name" value="AFG1_ATPase"/>
    <property type="match status" value="1"/>
</dbReference>
<name>A0A5P1EDS5_ASPOF</name>
<evidence type="ECO:0000313" key="4">
    <source>
        <dbReference type="Proteomes" id="UP000243459"/>
    </source>
</evidence>
<dbReference type="GO" id="GO:0016887">
    <property type="term" value="F:ATP hydrolysis activity"/>
    <property type="evidence" value="ECO:0007669"/>
    <property type="project" value="InterPro"/>
</dbReference>
<reference evidence="4" key="1">
    <citation type="journal article" date="2017" name="Nat. Commun.">
        <title>The asparagus genome sheds light on the origin and evolution of a young Y chromosome.</title>
        <authorList>
            <person name="Harkess A."/>
            <person name="Zhou J."/>
            <person name="Xu C."/>
            <person name="Bowers J.E."/>
            <person name="Van der Hulst R."/>
            <person name="Ayyampalayam S."/>
            <person name="Mercati F."/>
            <person name="Riccardi P."/>
            <person name="McKain M.R."/>
            <person name="Kakrana A."/>
            <person name="Tang H."/>
            <person name="Ray J."/>
            <person name="Groenendijk J."/>
            <person name="Arikit S."/>
            <person name="Mathioni S.M."/>
            <person name="Nakano M."/>
            <person name="Shan H."/>
            <person name="Telgmann-Rauber A."/>
            <person name="Kanno A."/>
            <person name="Yue Z."/>
            <person name="Chen H."/>
            <person name="Li W."/>
            <person name="Chen Y."/>
            <person name="Xu X."/>
            <person name="Zhang Y."/>
            <person name="Luo S."/>
            <person name="Chen H."/>
            <person name="Gao J."/>
            <person name="Mao Z."/>
            <person name="Pires J.C."/>
            <person name="Luo M."/>
            <person name="Kudrna D."/>
            <person name="Wing R.A."/>
            <person name="Meyers B.C."/>
            <person name="Yi K."/>
            <person name="Kong H."/>
            <person name="Lavrijsen P."/>
            <person name="Sunseri F."/>
            <person name="Falavigna A."/>
            <person name="Ye Y."/>
            <person name="Leebens-Mack J.H."/>
            <person name="Chen G."/>
        </authorList>
    </citation>
    <scope>NUCLEOTIDE SEQUENCE [LARGE SCALE GENOMIC DNA]</scope>
    <source>
        <strain evidence="4">cv. DH0086</strain>
    </source>
</reference>
<keyword evidence="1" id="KW-0547">Nucleotide-binding</keyword>
<dbReference type="GO" id="GO:0005739">
    <property type="term" value="C:mitochondrion"/>
    <property type="evidence" value="ECO:0007669"/>
    <property type="project" value="TreeGrafter"/>
</dbReference>
<dbReference type="OMA" id="GEHKAGP"/>
<evidence type="ECO:0000256" key="2">
    <source>
        <dbReference type="ARBA" id="ARBA00022840"/>
    </source>
</evidence>
<dbReference type="GO" id="GO:0009507">
    <property type="term" value="C:chloroplast"/>
    <property type="evidence" value="ECO:0007669"/>
    <property type="project" value="TreeGrafter"/>
</dbReference>
<keyword evidence="2" id="KW-0067">ATP-binding</keyword>
<organism evidence="3 4">
    <name type="scientific">Asparagus officinalis</name>
    <name type="common">Garden asparagus</name>
    <dbReference type="NCBI Taxonomy" id="4686"/>
    <lineage>
        <taxon>Eukaryota</taxon>
        <taxon>Viridiplantae</taxon>
        <taxon>Streptophyta</taxon>
        <taxon>Embryophyta</taxon>
        <taxon>Tracheophyta</taxon>
        <taxon>Spermatophyta</taxon>
        <taxon>Magnoliopsida</taxon>
        <taxon>Liliopsida</taxon>
        <taxon>Asparagales</taxon>
        <taxon>Asparagaceae</taxon>
        <taxon>Asparagoideae</taxon>
        <taxon>Asparagus</taxon>
    </lineage>
</organism>
<dbReference type="AlphaFoldDB" id="A0A5P1EDS5"/>
<evidence type="ECO:0000256" key="1">
    <source>
        <dbReference type="ARBA" id="ARBA00022741"/>
    </source>
</evidence>
<dbReference type="InterPro" id="IPR005654">
    <property type="entry name" value="ATPase_AFG1-like"/>
</dbReference>
<evidence type="ECO:0000313" key="3">
    <source>
        <dbReference type="EMBL" id="ONK63974.1"/>
    </source>
</evidence>
<gene>
    <name evidence="3" type="ORF">A4U43_C07F20820</name>
</gene>
<dbReference type="Gramene" id="ONK63974">
    <property type="protein sequence ID" value="ONK63974"/>
    <property type="gene ID" value="A4U43_C07F20820"/>
</dbReference>
<proteinExistence type="predicted"/>
<dbReference type="GO" id="GO:0005524">
    <property type="term" value="F:ATP binding"/>
    <property type="evidence" value="ECO:0007669"/>
    <property type="project" value="UniProtKB-KW"/>
</dbReference>
<dbReference type="EMBL" id="CM007387">
    <property type="protein sequence ID" value="ONK63974.1"/>
    <property type="molecule type" value="Genomic_DNA"/>
</dbReference>
<protein>
    <submittedName>
        <fullName evidence="3">Uncharacterized protein</fullName>
    </submittedName>
</protein>
<sequence length="195" mass="22089">MHLDLFYDQLCIKGLQIHLKLLQGKYQMSLFFYVSTNSWYVRNSGVNDVADALILNCRFGHLFSEGVVLVSTSNRAPDNLYEGGLQRDLFLQFIATLKDRCIAHAIGSSTDYRKMTNAEQGFYLIGHKYSGFLKQKFQQIIGEGTPFPQVVEVVMGRQLQVPLGANGCAYFPFEELCDRPLLAADYFGLFSKSFI</sequence>
<dbReference type="PANTHER" id="PTHR12169">
    <property type="entry name" value="ATPASE N2B"/>
    <property type="match status" value="1"/>
</dbReference>
<dbReference type="Proteomes" id="UP000243459">
    <property type="component" value="Chromosome 7"/>
</dbReference>
<keyword evidence="4" id="KW-1185">Reference proteome</keyword>
<accession>A0A5P1EDS5</accession>